<gene>
    <name evidence="1" type="ORF">PBY51_014202</name>
</gene>
<protein>
    <submittedName>
        <fullName evidence="1">Uncharacterized protein</fullName>
    </submittedName>
</protein>
<evidence type="ECO:0000313" key="2">
    <source>
        <dbReference type="Proteomes" id="UP001346869"/>
    </source>
</evidence>
<reference evidence="1 2" key="2">
    <citation type="journal article" date="2023" name="Mol. Biol. Evol.">
        <title>Genomics of Secondarily Temperate Adaptation in the Only Non-Antarctic Icefish.</title>
        <authorList>
            <person name="Rivera-Colon A.G."/>
            <person name="Rayamajhi N."/>
            <person name="Minhas B.F."/>
            <person name="Madrigal G."/>
            <person name="Bilyk K.T."/>
            <person name="Yoon V."/>
            <person name="Hune M."/>
            <person name="Gregory S."/>
            <person name="Cheng C.H.C."/>
            <person name="Catchen J.M."/>
        </authorList>
    </citation>
    <scope>NUCLEOTIDE SEQUENCE [LARGE SCALE GENOMIC DNA]</scope>
    <source>
        <strain evidence="1">JMC-PN-2008</strain>
    </source>
</reference>
<sequence>MAMLDNRHILRIKVLEDSAESGVFVINVYCGEPLLLRFWGRKPPFRNGQVEQTEVNSQTDEELNFVLRALHRAPNLPNSHYWGPFVLSLCLDAIHFCFRLPARANRSSKIQDIMEECGEVTLLR</sequence>
<organism evidence="1 2">
    <name type="scientific">Eleginops maclovinus</name>
    <name type="common">Patagonian blennie</name>
    <name type="synonym">Eleginus maclovinus</name>
    <dbReference type="NCBI Taxonomy" id="56733"/>
    <lineage>
        <taxon>Eukaryota</taxon>
        <taxon>Metazoa</taxon>
        <taxon>Chordata</taxon>
        <taxon>Craniata</taxon>
        <taxon>Vertebrata</taxon>
        <taxon>Euteleostomi</taxon>
        <taxon>Actinopterygii</taxon>
        <taxon>Neopterygii</taxon>
        <taxon>Teleostei</taxon>
        <taxon>Neoteleostei</taxon>
        <taxon>Acanthomorphata</taxon>
        <taxon>Eupercaria</taxon>
        <taxon>Perciformes</taxon>
        <taxon>Notothenioidei</taxon>
        <taxon>Eleginopidae</taxon>
        <taxon>Eleginops</taxon>
    </lineage>
</organism>
<dbReference type="AlphaFoldDB" id="A0AAN7WUU8"/>
<evidence type="ECO:0000313" key="1">
    <source>
        <dbReference type="EMBL" id="KAK5849905.1"/>
    </source>
</evidence>
<proteinExistence type="predicted"/>
<reference evidence="1 2" key="1">
    <citation type="journal article" date="2023" name="Genes (Basel)">
        <title>Chromosome-Level Genome Assembly and Circadian Gene Repertoire of the Patagonia Blennie Eleginops maclovinus-The Closest Ancestral Proxy of Antarctic Cryonotothenioids.</title>
        <authorList>
            <person name="Cheng C.C."/>
            <person name="Rivera-Colon A.G."/>
            <person name="Minhas B.F."/>
            <person name="Wilson L."/>
            <person name="Rayamajhi N."/>
            <person name="Vargas-Chacoff L."/>
            <person name="Catchen J.M."/>
        </authorList>
    </citation>
    <scope>NUCLEOTIDE SEQUENCE [LARGE SCALE GENOMIC DNA]</scope>
    <source>
        <strain evidence="1">JMC-PN-2008</strain>
    </source>
</reference>
<dbReference type="EMBL" id="JAUZQC010000023">
    <property type="protein sequence ID" value="KAK5849905.1"/>
    <property type="molecule type" value="Genomic_DNA"/>
</dbReference>
<name>A0AAN7WUU8_ELEMC</name>
<accession>A0AAN7WUU8</accession>
<comment type="caution">
    <text evidence="1">The sequence shown here is derived from an EMBL/GenBank/DDBJ whole genome shotgun (WGS) entry which is preliminary data.</text>
</comment>
<dbReference type="Proteomes" id="UP001346869">
    <property type="component" value="Unassembled WGS sequence"/>
</dbReference>
<keyword evidence="2" id="KW-1185">Reference proteome</keyword>